<keyword evidence="3" id="KW-1185">Reference proteome</keyword>
<feature type="compositionally biased region" description="Basic and acidic residues" evidence="1">
    <location>
        <begin position="331"/>
        <end position="344"/>
    </location>
</feature>
<accession>A0ABY8BZD3</accession>
<sequence>MSAYDLSSRLVIGVASSALFNLDESNAFFEANGEDSYREYQAERIDDVLRPGVAFRFIRKLLTLNDLRPGDSLVEVIILSKNDPSTGLRVMRSVKEHGLSISRSVFTQGEAPYGYIPAFSMSLFLSADKTSVEAAMSRGYPAGLVLASMSADTDDDTVRVALDFDGVIASDEAERVYQGGGGLAAFQEHEAENRAVPLERGPLAEFLRDLNMIQEIERSRALEDRTYRPRLRVSIVTARNAPAHERAVNTLEKWGVTVNDAFFLGGIDKGLVLEVMRPDIYFDDQQSHLDSTSRYAASVLIPYGIANERPEAPRDVETGMRAAPEAGHSVDLGESHEGMTSEHA</sequence>
<name>A0ABY8BZD3_9MICO</name>
<dbReference type="InterPro" id="IPR010394">
    <property type="entry name" value="5-nucleotidase"/>
</dbReference>
<dbReference type="Pfam" id="PF06189">
    <property type="entry name" value="5-nucleotidase"/>
    <property type="match status" value="1"/>
</dbReference>
<protein>
    <submittedName>
        <fullName evidence="2">5'-nucleotidase</fullName>
    </submittedName>
</protein>
<dbReference type="EMBL" id="CP119108">
    <property type="protein sequence ID" value="WEG09305.1"/>
    <property type="molecule type" value="Genomic_DNA"/>
</dbReference>
<organism evidence="2 3">
    <name type="scientific">Microbacterium horticulturae</name>
    <dbReference type="NCBI Taxonomy" id="3028316"/>
    <lineage>
        <taxon>Bacteria</taxon>
        <taxon>Bacillati</taxon>
        <taxon>Actinomycetota</taxon>
        <taxon>Actinomycetes</taxon>
        <taxon>Micrococcales</taxon>
        <taxon>Microbacteriaceae</taxon>
        <taxon>Microbacterium</taxon>
    </lineage>
</organism>
<evidence type="ECO:0000256" key="1">
    <source>
        <dbReference type="SAM" id="MobiDB-lite"/>
    </source>
</evidence>
<proteinExistence type="predicted"/>
<gene>
    <name evidence="2" type="ORF">PU630_01710</name>
</gene>
<dbReference type="RefSeq" id="WP_275278629.1">
    <property type="nucleotide sequence ID" value="NZ_CP119108.1"/>
</dbReference>
<dbReference type="Proteomes" id="UP001214553">
    <property type="component" value="Chromosome"/>
</dbReference>
<reference evidence="2 3" key="1">
    <citation type="submission" date="2023-03" db="EMBL/GenBank/DDBJ databases">
        <title>Genome sequence of Microbacterium sp. KACC 23027.</title>
        <authorList>
            <person name="Kim S."/>
            <person name="Heo J."/>
            <person name="Kwon S.-W."/>
        </authorList>
    </citation>
    <scope>NUCLEOTIDE SEQUENCE [LARGE SCALE GENOMIC DNA]</scope>
    <source>
        <strain evidence="2 3">KACC 23027</strain>
    </source>
</reference>
<feature type="region of interest" description="Disordered" evidence="1">
    <location>
        <begin position="323"/>
        <end position="344"/>
    </location>
</feature>
<evidence type="ECO:0000313" key="3">
    <source>
        <dbReference type="Proteomes" id="UP001214553"/>
    </source>
</evidence>
<dbReference type="PANTHER" id="PTHR31367:SF5">
    <property type="entry name" value="CYTOSOLIC 5'-NUCLEOTIDASE 1A"/>
    <property type="match status" value="1"/>
</dbReference>
<dbReference type="PANTHER" id="PTHR31367">
    <property type="entry name" value="CYTOSOLIC 5'-NUCLEOTIDASE 1 FAMILY MEMBER"/>
    <property type="match status" value="1"/>
</dbReference>
<evidence type="ECO:0000313" key="2">
    <source>
        <dbReference type="EMBL" id="WEG09305.1"/>
    </source>
</evidence>